<evidence type="ECO:0000259" key="1">
    <source>
        <dbReference type="Pfam" id="PF01037"/>
    </source>
</evidence>
<dbReference type="SUPFAM" id="SSF54909">
    <property type="entry name" value="Dimeric alpha+beta barrel"/>
    <property type="match status" value="1"/>
</dbReference>
<dbReference type="Pfam" id="PF01037">
    <property type="entry name" value="AsnC_trans_reg"/>
    <property type="match status" value="1"/>
</dbReference>
<feature type="domain" description="Transcription regulator AsnC/Lrp ligand binding" evidence="1">
    <location>
        <begin position="11"/>
        <end position="76"/>
    </location>
</feature>
<dbReference type="Gene3D" id="3.30.70.920">
    <property type="match status" value="1"/>
</dbReference>
<comment type="caution">
    <text evidence="2">The sequence shown here is derived from an EMBL/GenBank/DDBJ whole genome shotgun (WGS) entry which is preliminary data.</text>
</comment>
<dbReference type="GO" id="GO:0003852">
    <property type="term" value="F:2-isopropylmalate synthase activity"/>
    <property type="evidence" value="ECO:0007669"/>
    <property type="project" value="UniProtKB-EC"/>
</dbReference>
<proteinExistence type="predicted"/>
<organism evidence="2 3">
    <name type="scientific">Marine Group I thaumarchaeote SCGC AAA799-E16</name>
    <dbReference type="NCBI Taxonomy" id="1502292"/>
    <lineage>
        <taxon>Archaea</taxon>
        <taxon>Nitrososphaerota</taxon>
        <taxon>Marine Group I</taxon>
    </lineage>
</organism>
<sequence>MSIVYVLVACDVGLEKSVIDKLKSVDLVKDIIGVMGSYDILVKLESENSDDLKNIITSKIRKIPDIKTTLTLTVIESQE</sequence>
<evidence type="ECO:0000313" key="3">
    <source>
        <dbReference type="Proteomes" id="UP000028027"/>
    </source>
</evidence>
<reference evidence="2 3" key="1">
    <citation type="submission" date="2014-06" db="EMBL/GenBank/DDBJ databases">
        <authorList>
            <person name="Ngugi D.K."/>
            <person name="Blom J."/>
            <person name="Alam I."/>
            <person name="Rashid M."/>
            <person name="Ba Alawi W."/>
            <person name="Zhang G."/>
            <person name="Hikmawan T."/>
            <person name="Guan Y."/>
            <person name="Antunes A."/>
            <person name="Siam R."/>
            <person name="Eldorry H."/>
            <person name="Bajic V."/>
            <person name="Stingl U."/>
        </authorList>
    </citation>
    <scope>NUCLEOTIDE SEQUENCE [LARGE SCALE GENOMIC DNA]</scope>
    <source>
        <strain evidence="2">SCGC AAA799-E16</strain>
    </source>
</reference>
<gene>
    <name evidence="2" type="ORF">AAA799E16_00067</name>
</gene>
<name>A0A081S874_9ARCH</name>
<keyword evidence="2" id="KW-0808">Transferase</keyword>
<dbReference type="InterPro" id="IPR019887">
    <property type="entry name" value="Tscrpt_reg_AsnC/Lrp_C"/>
</dbReference>
<evidence type="ECO:0000313" key="2">
    <source>
        <dbReference type="EMBL" id="KER07127.1"/>
    </source>
</evidence>
<dbReference type="EC" id="2.3.3.13" evidence="2"/>
<keyword evidence="3" id="KW-1185">Reference proteome</keyword>
<dbReference type="Proteomes" id="UP000028027">
    <property type="component" value="Unassembled WGS sequence"/>
</dbReference>
<dbReference type="AlphaFoldDB" id="A0A081S874"/>
<keyword evidence="2" id="KW-0012">Acyltransferase</keyword>
<dbReference type="InterPro" id="IPR011008">
    <property type="entry name" value="Dimeric_a/b-barrel"/>
</dbReference>
<accession>A0A081S874</accession>
<dbReference type="EMBL" id="JNVL01000001">
    <property type="protein sequence ID" value="KER07127.1"/>
    <property type="molecule type" value="Genomic_DNA"/>
</dbReference>
<protein>
    <submittedName>
        <fullName evidence="2">Putative homocitrate synthase protein</fullName>
        <ecNumber evidence="2">2.3.3.13</ecNumber>
    </submittedName>
</protein>